<dbReference type="Gene3D" id="1.20.1270.50">
    <property type="entry name" value="Glycoside hydrolase family 38, central domain"/>
    <property type="match status" value="1"/>
</dbReference>
<evidence type="ECO:0000313" key="4">
    <source>
        <dbReference type="Proteomes" id="UP001378592"/>
    </source>
</evidence>
<evidence type="ECO:0000256" key="1">
    <source>
        <dbReference type="SAM" id="SignalP"/>
    </source>
</evidence>
<dbReference type="PANTHER" id="PTHR11607">
    <property type="entry name" value="ALPHA-MANNOSIDASE"/>
    <property type="match status" value="1"/>
</dbReference>
<dbReference type="AlphaFoldDB" id="A0AAN9V160"/>
<name>A0AAN9V160_9ORTH</name>
<dbReference type="Gene3D" id="3.20.110.10">
    <property type="entry name" value="Glycoside hydrolase 38, N terminal domain"/>
    <property type="match status" value="1"/>
</dbReference>
<feature type="domain" description="Glycoside hydrolase family 38 N-terminal" evidence="2">
    <location>
        <begin position="46"/>
        <end position="356"/>
    </location>
</feature>
<dbReference type="SUPFAM" id="SSF88713">
    <property type="entry name" value="Glycoside hydrolase/deacetylase"/>
    <property type="match status" value="1"/>
</dbReference>
<keyword evidence="4" id="KW-1185">Reference proteome</keyword>
<dbReference type="InterPro" id="IPR050843">
    <property type="entry name" value="Glycosyl_Hydrlase_38"/>
</dbReference>
<accession>A0AAN9V160</accession>
<feature type="signal peptide" evidence="1">
    <location>
        <begin position="1"/>
        <end position="18"/>
    </location>
</feature>
<evidence type="ECO:0000313" key="3">
    <source>
        <dbReference type="EMBL" id="KAK7789692.1"/>
    </source>
</evidence>
<dbReference type="GO" id="GO:0006013">
    <property type="term" value="P:mannose metabolic process"/>
    <property type="evidence" value="ECO:0007669"/>
    <property type="project" value="InterPro"/>
</dbReference>
<dbReference type="FunFam" id="1.20.1270.50:FF:000002">
    <property type="entry name" value="Alpha-mannosidase"/>
    <property type="match status" value="1"/>
</dbReference>
<evidence type="ECO:0000259" key="2">
    <source>
        <dbReference type="Pfam" id="PF01074"/>
    </source>
</evidence>
<proteinExistence type="predicted"/>
<dbReference type="InterPro" id="IPR011330">
    <property type="entry name" value="Glyco_hydro/deAcase_b/a-brl"/>
</dbReference>
<dbReference type="InterPro" id="IPR027291">
    <property type="entry name" value="Glyco_hydro_38_N_sf"/>
</dbReference>
<sequence length="387" mass="45032">MAAALLSLFLLFASGVNSLSQPTQSRETTIHCGYQACSTPEKNKINVHLVPQTYDFEWNKAGFPSFEITVPNILSSVVEALLRNANRRFVFANTAFFWKWWSLQNAASRKQMRKLVQQGRLEFIGGGWSTNDEAVTHYQAIIDQMTWGLRLLNDTFGECGRPRVGWQIDPFGHSREMASIFAQMGYDGLFLGHVHYNDKRQRLNQKEMEMVWRGSSSLGPAADLFTHILYTETDEPHDFYMDFLCSNFTVNDDDKYSSFYRIKQKVNNLLETINHQSRHYHTNNIFIGIRMSSNFRYEDAETWYSNLEQVIRYVNANQDIGKKFNILYSTPNCYLKAVKDVNFIWTTFKNDFFPYASNGHNFWSGYYTSCPTRKYQTHIANNFLQVS</sequence>
<keyword evidence="1" id="KW-0732">Signal</keyword>
<dbReference type="InterPro" id="IPR037094">
    <property type="entry name" value="Glyco_hydro_38_cen_sf"/>
</dbReference>
<feature type="chain" id="PRO_5042852354" description="Glycoside hydrolase family 38 N-terminal domain-containing protein" evidence="1">
    <location>
        <begin position="19"/>
        <end position="387"/>
    </location>
</feature>
<comment type="caution">
    <text evidence="3">The sequence shown here is derived from an EMBL/GenBank/DDBJ whole genome shotgun (WGS) entry which is preliminary data.</text>
</comment>
<dbReference type="EMBL" id="JAZDUA010000719">
    <property type="protein sequence ID" value="KAK7789692.1"/>
    <property type="molecule type" value="Genomic_DNA"/>
</dbReference>
<dbReference type="GO" id="GO:0005764">
    <property type="term" value="C:lysosome"/>
    <property type="evidence" value="ECO:0007669"/>
    <property type="project" value="TreeGrafter"/>
</dbReference>
<dbReference type="Pfam" id="PF01074">
    <property type="entry name" value="Glyco_hydro_38N"/>
    <property type="match status" value="1"/>
</dbReference>
<dbReference type="Proteomes" id="UP001378592">
    <property type="component" value="Unassembled WGS sequence"/>
</dbReference>
<protein>
    <recommendedName>
        <fullName evidence="2">Glycoside hydrolase family 38 N-terminal domain-containing protein</fullName>
    </recommendedName>
</protein>
<dbReference type="PANTHER" id="PTHR11607:SF3">
    <property type="entry name" value="LYSOSOMAL ALPHA-MANNOSIDASE"/>
    <property type="match status" value="1"/>
</dbReference>
<organism evidence="3 4">
    <name type="scientific">Gryllus longicercus</name>
    <dbReference type="NCBI Taxonomy" id="2509291"/>
    <lineage>
        <taxon>Eukaryota</taxon>
        <taxon>Metazoa</taxon>
        <taxon>Ecdysozoa</taxon>
        <taxon>Arthropoda</taxon>
        <taxon>Hexapoda</taxon>
        <taxon>Insecta</taxon>
        <taxon>Pterygota</taxon>
        <taxon>Neoptera</taxon>
        <taxon>Polyneoptera</taxon>
        <taxon>Orthoptera</taxon>
        <taxon>Ensifera</taxon>
        <taxon>Gryllidea</taxon>
        <taxon>Grylloidea</taxon>
        <taxon>Gryllidae</taxon>
        <taxon>Gryllinae</taxon>
        <taxon>Gryllus</taxon>
    </lineage>
</organism>
<gene>
    <name evidence="3" type="ORF">R5R35_011513</name>
</gene>
<dbReference type="InterPro" id="IPR000602">
    <property type="entry name" value="Glyco_hydro_38_N"/>
</dbReference>
<dbReference type="GO" id="GO:0004559">
    <property type="term" value="F:alpha-mannosidase activity"/>
    <property type="evidence" value="ECO:0007669"/>
    <property type="project" value="InterPro"/>
</dbReference>
<reference evidence="3 4" key="1">
    <citation type="submission" date="2024-03" db="EMBL/GenBank/DDBJ databases">
        <title>The genome assembly and annotation of the cricket Gryllus longicercus Weissman &amp; Gray.</title>
        <authorList>
            <person name="Szrajer S."/>
            <person name="Gray D."/>
            <person name="Ylla G."/>
        </authorList>
    </citation>
    <scope>NUCLEOTIDE SEQUENCE [LARGE SCALE GENOMIC DNA]</scope>
    <source>
        <strain evidence="3">DAG 2021-001</strain>
        <tissue evidence="3">Whole body minus gut</tissue>
    </source>
</reference>